<evidence type="ECO:0000313" key="1">
    <source>
        <dbReference type="EMBL" id="SVB83441.1"/>
    </source>
</evidence>
<accession>A0A382HAF1</accession>
<sequence>MIGMHATATVFESLASISRNMKLDSKHIHAFVIA</sequence>
<dbReference type="AlphaFoldDB" id="A0A382HAF1"/>
<protein>
    <submittedName>
        <fullName evidence="1">Uncharacterized protein</fullName>
    </submittedName>
</protein>
<proteinExistence type="predicted"/>
<gene>
    <name evidence="1" type="ORF">METZ01_LOCUS236295</name>
</gene>
<feature type="non-terminal residue" evidence="1">
    <location>
        <position position="34"/>
    </location>
</feature>
<reference evidence="1" key="1">
    <citation type="submission" date="2018-05" db="EMBL/GenBank/DDBJ databases">
        <authorList>
            <person name="Lanie J.A."/>
            <person name="Ng W.-L."/>
            <person name="Kazmierczak K.M."/>
            <person name="Andrzejewski T.M."/>
            <person name="Davidsen T.M."/>
            <person name="Wayne K.J."/>
            <person name="Tettelin H."/>
            <person name="Glass J.I."/>
            <person name="Rusch D."/>
            <person name="Podicherti R."/>
            <person name="Tsui H.-C.T."/>
            <person name="Winkler M.E."/>
        </authorList>
    </citation>
    <scope>NUCLEOTIDE SEQUENCE</scope>
</reference>
<dbReference type="EMBL" id="UINC01059720">
    <property type="protein sequence ID" value="SVB83441.1"/>
    <property type="molecule type" value="Genomic_DNA"/>
</dbReference>
<organism evidence="1">
    <name type="scientific">marine metagenome</name>
    <dbReference type="NCBI Taxonomy" id="408172"/>
    <lineage>
        <taxon>unclassified sequences</taxon>
        <taxon>metagenomes</taxon>
        <taxon>ecological metagenomes</taxon>
    </lineage>
</organism>
<name>A0A382HAF1_9ZZZZ</name>